<dbReference type="PROSITE" id="PS00107">
    <property type="entry name" value="PROTEIN_KINASE_ATP"/>
    <property type="match status" value="1"/>
</dbReference>
<evidence type="ECO:0000259" key="7">
    <source>
        <dbReference type="PROSITE" id="PS50011"/>
    </source>
</evidence>
<dbReference type="InterPro" id="IPR011009">
    <property type="entry name" value="Kinase-like_dom_sf"/>
</dbReference>
<comment type="caution">
    <text evidence="8">The sequence shown here is derived from an EMBL/GenBank/DDBJ whole genome shotgun (WGS) entry which is preliminary data.</text>
</comment>
<feature type="region of interest" description="Disordered" evidence="6">
    <location>
        <begin position="340"/>
        <end position="365"/>
    </location>
</feature>
<keyword evidence="3" id="KW-0418">Kinase</keyword>
<dbReference type="AlphaFoldDB" id="A0A1J7BD04"/>
<proteinExistence type="predicted"/>
<dbReference type="SUPFAM" id="SSF56112">
    <property type="entry name" value="Protein kinase-like (PK-like)"/>
    <property type="match status" value="1"/>
</dbReference>
<dbReference type="Proteomes" id="UP000243342">
    <property type="component" value="Unassembled WGS sequence"/>
</dbReference>
<evidence type="ECO:0000313" key="9">
    <source>
        <dbReference type="Proteomes" id="UP000243342"/>
    </source>
</evidence>
<keyword evidence="9" id="KW-1185">Reference proteome</keyword>
<accession>A0A1J7BD04</accession>
<keyword evidence="2 5" id="KW-0547">Nucleotide-binding</keyword>
<evidence type="ECO:0000256" key="6">
    <source>
        <dbReference type="SAM" id="MobiDB-lite"/>
    </source>
</evidence>
<dbReference type="RefSeq" id="WP_071657554.1">
    <property type="nucleotide sequence ID" value="NZ_MLCF01000091.1"/>
</dbReference>
<evidence type="ECO:0000256" key="3">
    <source>
        <dbReference type="ARBA" id="ARBA00022777"/>
    </source>
</evidence>
<dbReference type="PROSITE" id="PS50011">
    <property type="entry name" value="PROTEIN_KINASE_DOM"/>
    <property type="match status" value="1"/>
</dbReference>
<evidence type="ECO:0000256" key="2">
    <source>
        <dbReference type="ARBA" id="ARBA00022741"/>
    </source>
</evidence>
<evidence type="ECO:0000256" key="5">
    <source>
        <dbReference type="PROSITE-ProRule" id="PRU10141"/>
    </source>
</evidence>
<dbReference type="STRING" id="1428644.BIV57_16010"/>
<dbReference type="GO" id="GO:0004674">
    <property type="term" value="F:protein serine/threonine kinase activity"/>
    <property type="evidence" value="ECO:0007669"/>
    <property type="project" value="TreeGrafter"/>
</dbReference>
<dbReference type="GO" id="GO:0005524">
    <property type="term" value="F:ATP binding"/>
    <property type="evidence" value="ECO:0007669"/>
    <property type="project" value="UniProtKB-UniRule"/>
</dbReference>
<dbReference type="InterPro" id="IPR008266">
    <property type="entry name" value="Tyr_kinase_AS"/>
</dbReference>
<dbReference type="CDD" id="cd14014">
    <property type="entry name" value="STKc_PknB_like"/>
    <property type="match status" value="1"/>
</dbReference>
<keyword evidence="1" id="KW-0808">Transferase</keyword>
<evidence type="ECO:0000313" key="8">
    <source>
        <dbReference type="EMBL" id="OIV36469.1"/>
    </source>
</evidence>
<dbReference type="Pfam" id="PF00069">
    <property type="entry name" value="Pkinase"/>
    <property type="match status" value="1"/>
</dbReference>
<dbReference type="Gene3D" id="1.10.510.10">
    <property type="entry name" value="Transferase(Phosphotransferase) domain 1"/>
    <property type="match status" value="1"/>
</dbReference>
<dbReference type="InterPro" id="IPR017441">
    <property type="entry name" value="Protein_kinase_ATP_BS"/>
</dbReference>
<gene>
    <name evidence="8" type="ORF">BIV57_16010</name>
</gene>
<evidence type="ECO:0000256" key="1">
    <source>
        <dbReference type="ARBA" id="ARBA00022679"/>
    </source>
</evidence>
<sequence>MESWEGLAPPLPLEPGDPETLGPYRLLARLGAGGMGRVYLARSSGGRRVAVKAVRLERAAEPVFRSRFRDEVSAARTVQGGFAVPVVDADTEAGLPWVATDYVLGPSLAEAVRLFGPLPEPSLRALGSGLAVALRQVHAAGLTHRDVSPGNVLLDLSGPRLIDFGIARAAQESDPGLGSLGFMAPEQLDGAPVTPAADVFALAATVVFAATGRGPFPAESQAGMVHRLLHGEPDLTGVPDPLRAVLAACLDRDPARRPDPAVLAGPGGAEPLLTAPEGWLPPALAAAVAERASAVLRLTEPLTTRSGTGRRARRFPAWAPPVAAAVVLLLGAGAAFAAGDPLRHRPTPPLPTTIPRENDTPPKYPPESSIHLPAGFRLAHDPAGFTVAVAQDAGRQVANQVGGVWGTFYFGLGSGDETVSILHNMLGAGSDVVGSWALALHDEKATLAKQKNYQRYALKPVKLAMGSAAEIDYTYTDTKGRALYGESLYYATPSFSFWRIWIEDAPAKKAAVAQAMTAAEAGFRLQVNR</sequence>
<dbReference type="PANTHER" id="PTHR43289">
    <property type="entry name" value="MITOGEN-ACTIVATED PROTEIN KINASE KINASE KINASE 20-RELATED"/>
    <property type="match status" value="1"/>
</dbReference>
<feature type="domain" description="Protein kinase" evidence="7">
    <location>
        <begin position="24"/>
        <end position="273"/>
    </location>
</feature>
<dbReference type="PANTHER" id="PTHR43289:SF34">
    <property type="entry name" value="SERINE_THREONINE-PROTEIN KINASE YBDM-RELATED"/>
    <property type="match status" value="1"/>
</dbReference>
<reference evidence="8 9" key="1">
    <citation type="submission" date="2016-10" db="EMBL/GenBank/DDBJ databases">
        <title>Genome sequence of Streptomyces gilvigriseus MUSC 26.</title>
        <authorList>
            <person name="Lee L.-H."/>
            <person name="Ser H.-L."/>
        </authorList>
    </citation>
    <scope>NUCLEOTIDE SEQUENCE [LARGE SCALE GENOMIC DNA]</scope>
    <source>
        <strain evidence="8 9">MUSC 26</strain>
    </source>
</reference>
<name>A0A1J7BD04_9ACTN</name>
<dbReference type="InterPro" id="IPR000719">
    <property type="entry name" value="Prot_kinase_dom"/>
</dbReference>
<protein>
    <recommendedName>
        <fullName evidence="7">Protein kinase domain-containing protein</fullName>
    </recommendedName>
</protein>
<evidence type="ECO:0000256" key="4">
    <source>
        <dbReference type="ARBA" id="ARBA00022840"/>
    </source>
</evidence>
<organism evidence="8 9">
    <name type="scientific">Mangrovactinospora gilvigrisea</name>
    <dbReference type="NCBI Taxonomy" id="1428644"/>
    <lineage>
        <taxon>Bacteria</taxon>
        <taxon>Bacillati</taxon>
        <taxon>Actinomycetota</taxon>
        <taxon>Actinomycetes</taxon>
        <taxon>Kitasatosporales</taxon>
        <taxon>Streptomycetaceae</taxon>
        <taxon>Mangrovactinospora</taxon>
    </lineage>
</organism>
<dbReference type="PROSITE" id="PS00109">
    <property type="entry name" value="PROTEIN_KINASE_TYR"/>
    <property type="match status" value="1"/>
</dbReference>
<keyword evidence="4 5" id="KW-0067">ATP-binding</keyword>
<dbReference type="Gene3D" id="3.30.200.20">
    <property type="entry name" value="Phosphorylase Kinase, domain 1"/>
    <property type="match status" value="1"/>
</dbReference>
<dbReference type="EMBL" id="MLCF01000091">
    <property type="protein sequence ID" value="OIV36469.1"/>
    <property type="molecule type" value="Genomic_DNA"/>
</dbReference>
<feature type="binding site" evidence="5">
    <location>
        <position position="52"/>
    </location>
    <ligand>
        <name>ATP</name>
        <dbReference type="ChEBI" id="CHEBI:30616"/>
    </ligand>
</feature>